<keyword evidence="3 9" id="KW-0158">Chromosome</keyword>
<dbReference type="PANTHER" id="PTHR15995:SF1">
    <property type="entry name" value="PROTEIN ZWILCH HOMOLOG"/>
    <property type="match status" value="1"/>
</dbReference>
<evidence type="ECO:0000313" key="11">
    <source>
        <dbReference type="Proteomes" id="UP000504635"/>
    </source>
</evidence>
<evidence type="ECO:0000256" key="7">
    <source>
        <dbReference type="ARBA" id="ARBA00023306"/>
    </source>
</evidence>
<dbReference type="InterPro" id="IPR018630">
    <property type="entry name" value="Zwilch"/>
</dbReference>
<keyword evidence="4 9" id="KW-0132">Cell division</keyword>
<name>A0A6J2Y3G0_SITOR</name>
<evidence type="ECO:0000256" key="8">
    <source>
        <dbReference type="ARBA" id="ARBA00023328"/>
    </source>
</evidence>
<dbReference type="PANTHER" id="PTHR15995">
    <property type="entry name" value="PROTEIN ZWILCH HOMOLOG"/>
    <property type="match status" value="1"/>
</dbReference>
<evidence type="ECO:0000256" key="10">
    <source>
        <dbReference type="SAM" id="MobiDB-lite"/>
    </source>
</evidence>
<dbReference type="KEGG" id="soy:115883946"/>
<keyword evidence="8 9" id="KW-0137">Centromere</keyword>
<accession>A0A6J2Y3G0</accession>
<dbReference type="GO" id="GO:0007094">
    <property type="term" value="P:mitotic spindle assembly checkpoint signaling"/>
    <property type="evidence" value="ECO:0007669"/>
    <property type="project" value="UniProtKB-UniRule"/>
</dbReference>
<organism evidence="11 12">
    <name type="scientific">Sitophilus oryzae</name>
    <name type="common">Rice weevil</name>
    <name type="synonym">Curculio oryzae</name>
    <dbReference type="NCBI Taxonomy" id="7048"/>
    <lineage>
        <taxon>Eukaryota</taxon>
        <taxon>Metazoa</taxon>
        <taxon>Ecdysozoa</taxon>
        <taxon>Arthropoda</taxon>
        <taxon>Hexapoda</taxon>
        <taxon>Insecta</taxon>
        <taxon>Pterygota</taxon>
        <taxon>Neoptera</taxon>
        <taxon>Endopterygota</taxon>
        <taxon>Coleoptera</taxon>
        <taxon>Polyphaga</taxon>
        <taxon>Cucujiformia</taxon>
        <taxon>Curculionidae</taxon>
        <taxon>Dryophthorinae</taxon>
        <taxon>Sitophilus</taxon>
    </lineage>
</organism>
<evidence type="ECO:0000256" key="2">
    <source>
        <dbReference type="ARBA" id="ARBA00009062"/>
    </source>
</evidence>
<evidence type="ECO:0000256" key="4">
    <source>
        <dbReference type="ARBA" id="ARBA00022618"/>
    </source>
</evidence>
<dbReference type="RefSeq" id="XP_030758232.1">
    <property type="nucleotide sequence ID" value="XM_030902372.1"/>
</dbReference>
<dbReference type="Pfam" id="PF09817">
    <property type="entry name" value="Zwilch"/>
    <property type="match status" value="1"/>
</dbReference>
<dbReference type="GeneID" id="115883946"/>
<comment type="subcellular location">
    <subcellularLocation>
        <location evidence="1 9">Chromosome</location>
        <location evidence="1 9">Centromere</location>
        <location evidence="1 9">Kinetochore</location>
    </subcellularLocation>
</comment>
<feature type="region of interest" description="Disordered" evidence="10">
    <location>
        <begin position="37"/>
        <end position="67"/>
    </location>
</feature>
<evidence type="ECO:0000256" key="1">
    <source>
        <dbReference type="ARBA" id="ARBA00004629"/>
    </source>
</evidence>
<gene>
    <name evidence="12" type="primary">LOC115883946</name>
</gene>
<keyword evidence="5 9" id="KW-0498">Mitosis</keyword>
<evidence type="ECO:0000256" key="6">
    <source>
        <dbReference type="ARBA" id="ARBA00022838"/>
    </source>
</evidence>
<feature type="compositionally biased region" description="Low complexity" evidence="10">
    <location>
        <begin position="37"/>
        <end position="47"/>
    </location>
</feature>
<comment type="subunit">
    <text evidence="9">Component of the RZZ complex.</text>
</comment>
<dbReference type="GO" id="GO:0034501">
    <property type="term" value="P:protein localization to kinetochore"/>
    <property type="evidence" value="ECO:0007669"/>
    <property type="project" value="UniProtKB-UniRule"/>
</dbReference>
<proteinExistence type="inferred from homology"/>
<evidence type="ECO:0000313" key="12">
    <source>
        <dbReference type="RefSeq" id="XP_030758232.1"/>
    </source>
</evidence>
<dbReference type="GO" id="GO:1990423">
    <property type="term" value="C:RZZ complex"/>
    <property type="evidence" value="ECO:0007669"/>
    <property type="project" value="UniProtKB-UniRule"/>
</dbReference>
<comment type="similarity">
    <text evidence="2 9">Belongs to the ZWILCH family.</text>
</comment>
<dbReference type="Gene3D" id="1.10.287.1880">
    <property type="match status" value="1"/>
</dbReference>
<dbReference type="GO" id="GO:0051301">
    <property type="term" value="P:cell division"/>
    <property type="evidence" value="ECO:0007669"/>
    <property type="project" value="UniProtKB-UniRule"/>
</dbReference>
<evidence type="ECO:0000256" key="3">
    <source>
        <dbReference type="ARBA" id="ARBA00022454"/>
    </source>
</evidence>
<dbReference type="FunCoup" id="A0A6J2Y3G0">
    <property type="interactions" value="40"/>
</dbReference>
<evidence type="ECO:0000256" key="5">
    <source>
        <dbReference type="ARBA" id="ARBA00022776"/>
    </source>
</evidence>
<keyword evidence="6 9" id="KW-0995">Kinetochore</keyword>
<keyword evidence="11" id="KW-1185">Reference proteome</keyword>
<protein>
    <recommendedName>
        <fullName evidence="9">Protein zwilch</fullName>
    </recommendedName>
</protein>
<feature type="compositionally biased region" description="Polar residues" evidence="10">
    <location>
        <begin position="48"/>
        <end position="63"/>
    </location>
</feature>
<sequence length="602" mass="68613">MSSTFAIVKTNVSLPSYLKHFESDYDRVNIIYSKKPSISSQNDDSSSPVLENSTLENSLQESDLTGDPLKVDLGNDDSIQMIKIDEVLHSWTKDESKHFPLLIKDAKNQLNKVLKNSGSCESENVFPTYVVCSDNASNPTIVIGGDRKNHAGCIIEVLDIIQKNDLSVELNKMIEYHLKKYNVDLAKTSYVTNMKYNIYGNQTFKNLSCQSASMRNFDYHANVNVDVSCNECISCANEGKNINITMNLEMIAGHRLLTLNYLFEEVCVLQNYLDILLSVTTINGETILCNDPLETDEILRKIEKLVATRFLRNPSVESVDPKNIRNGDFLDELWNILKYCENITVLRDSFHFLFEEIIETNNRSVMIKDLTSYIAQLIDGILNGKLILSAITLKQAVELLFELGAYKLKNDFQAIFKLSSSNIRTNVIDTVWKGFVQKPTVESSNTRATRVTQSLQHSQLDIKIKQLAYLGQLYVGAEFICLIRDQVPLNEDTFYSLCDNIEKEYIINSSKFIDFLEIYQTPLCELSFSLDSKNLTVIGGIMPTNWSMQVNSKYNDMTLTTSYVLADFPIFPPCIYDDDIPAMDKEKMFYYVFRMSKIRGLF</sequence>
<reference evidence="12" key="1">
    <citation type="submission" date="2025-08" db="UniProtKB">
        <authorList>
            <consortium name="RefSeq"/>
        </authorList>
    </citation>
    <scope>IDENTIFICATION</scope>
    <source>
        <tissue evidence="12">Gonads</tissue>
    </source>
</reference>
<keyword evidence="7 9" id="KW-0131">Cell cycle</keyword>
<dbReference type="OrthoDB" id="5556307at2759"/>
<dbReference type="Proteomes" id="UP000504635">
    <property type="component" value="Unplaced"/>
</dbReference>
<dbReference type="InParanoid" id="A0A6J2Y3G0"/>
<dbReference type="AlphaFoldDB" id="A0A6J2Y3G0"/>
<evidence type="ECO:0000256" key="9">
    <source>
        <dbReference type="RuleBase" id="RU369076"/>
    </source>
</evidence>
<comment type="function">
    <text evidence="9">Essential component of the mitotic checkpoint, which prevents cells from prematurely exiting mitosis. Required for the assembly of the dynein-dynactin and MAD1-MAD2 complexes onto kinetochores. Its function related to the spindle assembly machinery is proposed to depend on its association in the mitotic RZZ complex.</text>
</comment>